<evidence type="ECO:0000259" key="1">
    <source>
        <dbReference type="Pfam" id="PF13744"/>
    </source>
</evidence>
<sequence>MTTETAHFEGSGNVFQDLGFPNPELHKVKAGLVSGLNALLEGRSLSDAASTLGLTEPELRRITSGRFRDVSADQLLTYLFTLGGTLSATITRPDGHTVNTTVRPAAS</sequence>
<evidence type="ECO:0000313" key="2">
    <source>
        <dbReference type="EMBL" id="GAA5533913.1"/>
    </source>
</evidence>
<protein>
    <recommendedName>
        <fullName evidence="1">HigA2-like helix-turn-helix domain-containing protein</fullName>
    </recommendedName>
</protein>
<name>A0ABP9XEW1_9DEIO</name>
<gene>
    <name evidence="2" type="ORF">Dalu01_02321</name>
</gene>
<organism evidence="2 3">
    <name type="scientific">Deinococcus aluminii</name>
    <dbReference type="NCBI Taxonomy" id="1656885"/>
    <lineage>
        <taxon>Bacteria</taxon>
        <taxon>Thermotogati</taxon>
        <taxon>Deinococcota</taxon>
        <taxon>Deinococci</taxon>
        <taxon>Deinococcales</taxon>
        <taxon>Deinococcaceae</taxon>
        <taxon>Deinococcus</taxon>
    </lineage>
</organism>
<dbReference type="Pfam" id="PF13744">
    <property type="entry name" value="HTH_37"/>
    <property type="match status" value="1"/>
</dbReference>
<dbReference type="RefSeq" id="WP_345454760.1">
    <property type="nucleotide sequence ID" value="NZ_BAABRV010000005.1"/>
</dbReference>
<dbReference type="SUPFAM" id="SSF47413">
    <property type="entry name" value="lambda repressor-like DNA-binding domains"/>
    <property type="match status" value="1"/>
</dbReference>
<dbReference type="Proteomes" id="UP001404956">
    <property type="component" value="Unassembled WGS sequence"/>
</dbReference>
<feature type="domain" description="HigA2-like helix-turn-helix" evidence="1">
    <location>
        <begin position="14"/>
        <end position="88"/>
    </location>
</feature>
<accession>A0ABP9XEW1</accession>
<proteinExistence type="predicted"/>
<reference evidence="2 3" key="1">
    <citation type="submission" date="2024-02" db="EMBL/GenBank/DDBJ databases">
        <title>Deinococcus aluminii NBRC 112889.</title>
        <authorList>
            <person name="Ichikawa N."/>
            <person name="Katano-Makiyama Y."/>
            <person name="Hidaka K."/>
        </authorList>
    </citation>
    <scope>NUCLEOTIDE SEQUENCE [LARGE SCALE GENOMIC DNA]</scope>
    <source>
        <strain evidence="2 3">NBRC 112889</strain>
    </source>
</reference>
<dbReference type="InterPro" id="IPR010982">
    <property type="entry name" value="Lambda_DNA-bd_dom_sf"/>
</dbReference>
<dbReference type="EMBL" id="BAABRV010000005">
    <property type="protein sequence ID" value="GAA5533913.1"/>
    <property type="molecule type" value="Genomic_DNA"/>
</dbReference>
<comment type="caution">
    <text evidence="2">The sequence shown here is derived from an EMBL/GenBank/DDBJ whole genome shotgun (WGS) entry which is preliminary data.</text>
</comment>
<dbReference type="InterPro" id="IPR039554">
    <property type="entry name" value="HigA2-like_HTH"/>
</dbReference>
<keyword evidence="3" id="KW-1185">Reference proteome</keyword>
<evidence type="ECO:0000313" key="3">
    <source>
        <dbReference type="Proteomes" id="UP001404956"/>
    </source>
</evidence>
<dbReference type="Gene3D" id="1.10.260.40">
    <property type="entry name" value="lambda repressor-like DNA-binding domains"/>
    <property type="match status" value="1"/>
</dbReference>